<feature type="domain" description="Glycoside hydrolase family 2 immunoglobulin-like beta-sandwich" evidence="16">
    <location>
        <begin position="196"/>
        <end position="298"/>
    </location>
</feature>
<dbReference type="InterPro" id="IPR006102">
    <property type="entry name" value="Ig-like_GH2"/>
</dbReference>
<dbReference type="GO" id="GO:0005576">
    <property type="term" value="C:extracellular region"/>
    <property type="evidence" value="ECO:0007669"/>
    <property type="project" value="UniProtKB-SubCell"/>
</dbReference>
<evidence type="ECO:0000259" key="19">
    <source>
        <dbReference type="Pfam" id="PF22666"/>
    </source>
</evidence>
<keyword evidence="9" id="KW-0378">Hydrolase</keyword>
<evidence type="ECO:0000256" key="8">
    <source>
        <dbReference type="ARBA" id="ARBA00022729"/>
    </source>
</evidence>
<dbReference type="PANTHER" id="PTHR43730:SF1">
    <property type="entry name" value="BETA-MANNOSIDASE"/>
    <property type="match status" value="1"/>
</dbReference>
<evidence type="ECO:0000313" key="20">
    <source>
        <dbReference type="EMBL" id="PXW92205.1"/>
    </source>
</evidence>
<dbReference type="Pfam" id="PF17753">
    <property type="entry name" value="Ig_mannosidase"/>
    <property type="match status" value="1"/>
</dbReference>
<dbReference type="Gene3D" id="2.60.120.260">
    <property type="entry name" value="Galactose-binding domain-like"/>
    <property type="match status" value="1"/>
</dbReference>
<accession>A0A2V3WCA3</accession>
<comment type="pathway">
    <text evidence="4">Glycan metabolism; N-glycan degradation.</text>
</comment>
<evidence type="ECO:0000256" key="4">
    <source>
        <dbReference type="ARBA" id="ARBA00004740"/>
    </source>
</evidence>
<evidence type="ECO:0000256" key="7">
    <source>
        <dbReference type="ARBA" id="ARBA00022525"/>
    </source>
</evidence>
<evidence type="ECO:0000256" key="11">
    <source>
        <dbReference type="ARBA" id="ARBA00023228"/>
    </source>
</evidence>
<keyword evidence="12" id="KW-0326">Glycosidase</keyword>
<dbReference type="FunFam" id="2.60.120.260:FF:000060">
    <property type="entry name" value="Probable beta-mannosidase"/>
    <property type="match status" value="1"/>
</dbReference>
<gene>
    <name evidence="20" type="ORF">DES38_103224</name>
</gene>
<evidence type="ECO:0000256" key="9">
    <source>
        <dbReference type="ARBA" id="ARBA00022801"/>
    </source>
</evidence>
<feature type="domain" description="Beta-mannosidase Ig-fold" evidence="17">
    <location>
        <begin position="769"/>
        <end position="827"/>
    </location>
</feature>
<dbReference type="InterPro" id="IPR008979">
    <property type="entry name" value="Galactose-bd-like_sf"/>
</dbReference>
<dbReference type="FunFam" id="3.20.20.80:FF:000050">
    <property type="entry name" value="Beta-mannosidase B"/>
    <property type="match status" value="1"/>
</dbReference>
<dbReference type="InterPro" id="IPR017853">
    <property type="entry name" value="GH"/>
</dbReference>
<evidence type="ECO:0000256" key="10">
    <source>
        <dbReference type="ARBA" id="ARBA00023180"/>
    </source>
</evidence>
<evidence type="ECO:0000313" key="21">
    <source>
        <dbReference type="Proteomes" id="UP000247922"/>
    </source>
</evidence>
<dbReference type="GO" id="GO:0005975">
    <property type="term" value="P:carbohydrate metabolic process"/>
    <property type="evidence" value="ECO:0007669"/>
    <property type="project" value="InterPro"/>
</dbReference>
<keyword evidence="8" id="KW-0732">Signal</keyword>
<dbReference type="RefSeq" id="WP_110250829.1">
    <property type="nucleotide sequence ID" value="NZ_QJJR01000003.1"/>
</dbReference>
<evidence type="ECO:0000256" key="15">
    <source>
        <dbReference type="ARBA" id="ARBA00041614"/>
    </source>
</evidence>
<evidence type="ECO:0000259" key="17">
    <source>
        <dbReference type="Pfam" id="PF17753"/>
    </source>
</evidence>
<dbReference type="SUPFAM" id="SSF49785">
    <property type="entry name" value="Galactose-binding domain-like"/>
    <property type="match status" value="1"/>
</dbReference>
<evidence type="ECO:0000256" key="3">
    <source>
        <dbReference type="ARBA" id="ARBA00004613"/>
    </source>
</evidence>
<comment type="subunit">
    <text evidence="5">Homodimer.</text>
</comment>
<protein>
    <recommendedName>
        <fullName evidence="14">Beta-mannosidase B</fullName>
        <ecNumber evidence="6">3.2.1.25</ecNumber>
    </recommendedName>
    <alternativeName>
        <fullName evidence="15">Mannanase B</fullName>
    </alternativeName>
</protein>
<evidence type="ECO:0000256" key="5">
    <source>
        <dbReference type="ARBA" id="ARBA00011738"/>
    </source>
</evidence>
<dbReference type="Gene3D" id="3.20.20.80">
    <property type="entry name" value="Glycosidases"/>
    <property type="match status" value="1"/>
</dbReference>
<dbReference type="GO" id="GO:0005764">
    <property type="term" value="C:lysosome"/>
    <property type="evidence" value="ECO:0007669"/>
    <property type="project" value="UniProtKB-SubCell"/>
</dbReference>
<evidence type="ECO:0000256" key="12">
    <source>
        <dbReference type="ARBA" id="ARBA00023295"/>
    </source>
</evidence>
<reference evidence="20 21" key="1">
    <citation type="submission" date="2018-05" db="EMBL/GenBank/DDBJ databases">
        <title>Genomic Encyclopedia of Type Strains, Phase IV (KMG-IV): sequencing the most valuable type-strain genomes for metagenomic binning, comparative biology and taxonomic classification.</title>
        <authorList>
            <person name="Goeker M."/>
        </authorList>
    </citation>
    <scope>NUCLEOTIDE SEQUENCE [LARGE SCALE GENOMIC DNA]</scope>
    <source>
        <strain evidence="20 21">DSM 22440</strain>
    </source>
</reference>
<dbReference type="InterPro" id="IPR036156">
    <property type="entry name" value="Beta-gal/glucu_dom_sf"/>
</dbReference>
<dbReference type="Pfam" id="PF17786">
    <property type="entry name" value="Mannosidase_ig"/>
    <property type="match status" value="1"/>
</dbReference>
<dbReference type="EMBL" id="QJJR01000003">
    <property type="protein sequence ID" value="PXW92205.1"/>
    <property type="molecule type" value="Genomic_DNA"/>
</dbReference>
<comment type="catalytic activity">
    <reaction evidence="1">
        <text>Hydrolysis of terminal, non-reducing beta-D-mannose residues in beta-D-mannosides.</text>
        <dbReference type="EC" id="3.2.1.25"/>
    </reaction>
</comment>
<comment type="caution">
    <text evidence="20">The sequence shown here is derived from an EMBL/GenBank/DDBJ whole genome shotgun (WGS) entry which is preliminary data.</text>
</comment>
<dbReference type="InterPro" id="IPR054593">
    <property type="entry name" value="Beta-mannosidase-like_N2"/>
</dbReference>
<dbReference type="InterPro" id="IPR041447">
    <property type="entry name" value="Mannosidase_ig"/>
</dbReference>
<evidence type="ECO:0000256" key="2">
    <source>
        <dbReference type="ARBA" id="ARBA00004371"/>
    </source>
</evidence>
<proteinExistence type="inferred from homology"/>
<dbReference type="Gene3D" id="2.60.40.10">
    <property type="entry name" value="Immunoglobulins"/>
    <property type="match status" value="3"/>
</dbReference>
<dbReference type="Pfam" id="PF22666">
    <property type="entry name" value="Glyco_hydro_2_N2"/>
    <property type="match status" value="1"/>
</dbReference>
<keyword evidence="10" id="KW-0325">Glycoprotein</keyword>
<dbReference type="InterPro" id="IPR013783">
    <property type="entry name" value="Ig-like_fold"/>
</dbReference>
<dbReference type="GO" id="GO:0006516">
    <property type="term" value="P:glycoprotein catabolic process"/>
    <property type="evidence" value="ECO:0007669"/>
    <property type="project" value="TreeGrafter"/>
</dbReference>
<comment type="similarity">
    <text evidence="13">Belongs to the glycosyl hydrolase 2 family. Beta-mannosidase B subfamily.</text>
</comment>
<evidence type="ECO:0000256" key="6">
    <source>
        <dbReference type="ARBA" id="ARBA00012754"/>
    </source>
</evidence>
<dbReference type="PANTHER" id="PTHR43730">
    <property type="entry name" value="BETA-MANNOSIDASE"/>
    <property type="match status" value="1"/>
</dbReference>
<name>A0A2V3WCA3_9BACI</name>
<dbReference type="SUPFAM" id="SSF51445">
    <property type="entry name" value="(Trans)glycosidases"/>
    <property type="match status" value="1"/>
</dbReference>
<evidence type="ECO:0000256" key="13">
    <source>
        <dbReference type="ARBA" id="ARBA00038429"/>
    </source>
</evidence>
<feature type="domain" description="Mannosidase Ig/CBM-like" evidence="18">
    <location>
        <begin position="666"/>
        <end position="755"/>
    </location>
</feature>
<keyword evidence="21" id="KW-1185">Reference proteome</keyword>
<dbReference type="AlphaFoldDB" id="A0A2V3WCA3"/>
<evidence type="ECO:0000259" key="16">
    <source>
        <dbReference type="Pfam" id="PF00703"/>
    </source>
</evidence>
<feature type="domain" description="Beta-mannosidase-like galactose-binding" evidence="19">
    <location>
        <begin position="9"/>
        <end position="185"/>
    </location>
</feature>
<evidence type="ECO:0000256" key="14">
    <source>
        <dbReference type="ARBA" id="ARBA00041069"/>
    </source>
</evidence>
<comment type="subcellular location">
    <subcellularLocation>
        <location evidence="2">Lysosome</location>
    </subcellularLocation>
    <subcellularLocation>
        <location evidence="3">Secreted</location>
    </subcellularLocation>
</comment>
<dbReference type="SUPFAM" id="SSF49303">
    <property type="entry name" value="beta-Galactosidase/glucuronidase domain"/>
    <property type="match status" value="3"/>
</dbReference>
<keyword evidence="11" id="KW-0458">Lysosome</keyword>
<organism evidence="20 21">
    <name type="scientific">Streptohalobacillus salinus</name>
    <dbReference type="NCBI Taxonomy" id="621096"/>
    <lineage>
        <taxon>Bacteria</taxon>
        <taxon>Bacillati</taxon>
        <taxon>Bacillota</taxon>
        <taxon>Bacilli</taxon>
        <taxon>Bacillales</taxon>
        <taxon>Bacillaceae</taxon>
        <taxon>Streptohalobacillus</taxon>
    </lineage>
</organism>
<keyword evidence="7" id="KW-0964">Secreted</keyword>
<dbReference type="Pfam" id="PF00703">
    <property type="entry name" value="Glyco_hydro_2"/>
    <property type="match status" value="1"/>
</dbReference>
<dbReference type="Proteomes" id="UP000247922">
    <property type="component" value="Unassembled WGS sequence"/>
</dbReference>
<dbReference type="EC" id="3.2.1.25" evidence="6"/>
<dbReference type="OrthoDB" id="9801077at2"/>
<evidence type="ECO:0000259" key="18">
    <source>
        <dbReference type="Pfam" id="PF17786"/>
    </source>
</evidence>
<evidence type="ECO:0000256" key="1">
    <source>
        <dbReference type="ARBA" id="ARBA00000829"/>
    </source>
</evidence>
<dbReference type="InterPro" id="IPR041625">
    <property type="entry name" value="Beta-mannosidase_Ig"/>
</dbReference>
<sequence>MIREILQDWLFKDKESETWLAADVPGSVQTDLYKQGKIKDPFYGDNERDLQWIDKKDWQYETQFQLTNQQLRSQCQLVFHGLDTYTTIYLNNQLLLETDNMFRTYTVDINALAKTGNNHLCLEFRSPIKEDLPKLTALGYQLPAANDDSEMGEIGDKKLSVFARKAPYHYGWDWGPRFVTSGIYQPVELLIFNDARLTDVAVDQRKVEASEAVVSAQFEADIRVAGQYKFTVKTEGIEATKTVSLPVGKHRVALAVTINQPKRWYSHDLGDPHRYAFDFYLEENDRMLDHVTKKIGLRKVKLIQTPDSFGKSFYIELNDLPVFIKGANHIPNDSFINEVTDDKYRKEIKDALFANMNMLRVWGGGVYEADIFYDLCDAAGIMVWQDFMFACSMYPGDDAFLNNVASEAEDQLKRLRHHPSIVLWCGNNEIDSAWAHYDENGGWGWKQAFTAGQREQIWNDYLTIFHGILKEKTAELVPREPYWPSSPMREVTNNEAQHALKATGAGDVHYWDVWHGKQPFEAYRDHVGRFMSEYGFQSFPEKATVDQFLTEKDYQIDSDYMLHHQKNGDGNHLIETYLSMYLPKPKDFPSFLYLSQVLQADAMKMAIEAHRERMPYCMGTLYWQINDCWPVASWSSVDYYGRYKALHYQVKRSYQELLLTAHEADGTIEVHGINDRQKTVHANLTYQLMSFSGEVVVGKSEDVNLLPQSSTSLIKLKRADLLSKLDPERHVLALTLKSNTETLAEQRHLFTRTKDLAIKQGEVTLKQSSEGHFFIKSNVYQRALYLMTDVAGHFSDNFFDLLPNEEKMITFHADDPSSNPTITIKQMAEMIE</sequence>
<dbReference type="InterPro" id="IPR050887">
    <property type="entry name" value="Beta-mannosidase_GH2"/>
</dbReference>
<dbReference type="GO" id="GO:0004567">
    <property type="term" value="F:beta-mannosidase activity"/>
    <property type="evidence" value="ECO:0007669"/>
    <property type="project" value="UniProtKB-EC"/>
</dbReference>